<evidence type="ECO:0000313" key="3">
    <source>
        <dbReference type="EMBL" id="EIJ33327.1"/>
    </source>
</evidence>
<dbReference type="EMBL" id="JH651384">
    <property type="protein sequence ID" value="EIJ33327.1"/>
    <property type="molecule type" value="Genomic_DNA"/>
</dbReference>
<name>A0A656HAK7_THINJ</name>
<gene>
    <name evidence="3" type="ORF">Thini_0690</name>
</gene>
<evidence type="ECO:0000256" key="1">
    <source>
        <dbReference type="SAM" id="Coils"/>
    </source>
</evidence>
<keyword evidence="4" id="KW-1185">Reference proteome</keyword>
<evidence type="ECO:0000256" key="2">
    <source>
        <dbReference type="SAM" id="MobiDB-lite"/>
    </source>
</evidence>
<dbReference type="AlphaFoldDB" id="A0A656HAK7"/>
<dbReference type="Proteomes" id="UP000005317">
    <property type="component" value="Unassembled WGS sequence"/>
</dbReference>
<protein>
    <submittedName>
        <fullName evidence="3">Uncharacterized protein</fullName>
    </submittedName>
</protein>
<feature type="coiled-coil region" evidence="1">
    <location>
        <begin position="178"/>
        <end position="212"/>
    </location>
</feature>
<evidence type="ECO:0000313" key="4">
    <source>
        <dbReference type="Proteomes" id="UP000005317"/>
    </source>
</evidence>
<feature type="region of interest" description="Disordered" evidence="2">
    <location>
        <begin position="146"/>
        <end position="166"/>
    </location>
</feature>
<accession>A0A656HAK7</accession>
<sequence length="330" mass="35398">MDQVNTSGLAGWLEIFRAGTRADSKGVERTFTQADLEQIVNNSWSGDPIPHVITHQELYSPFAYAKSPEIRVNGDLIESRQTDIEPQFEKLVKDGRLYSRSVRMIPTERGWKITHIAWLGAEPPAVEGLAPVQFSADGNPVDFSYPIKSTSPEDGMTDKGKSGGDAGYTQADVDRMVNEAKQAAAAEFSSQKAALEAELKVERDSKARAEWQATIDKACTEGRLTPAQAEGMADFALQLPATAIEFSRGDDSNKSTVKTDAKQWFADFVGKLPKQVAMASDAGGDGQPGVDKTDADAIASAAVEYQAAMSQKGIIISASQAVAHVVGGSK</sequence>
<organism evidence="3 4">
    <name type="scientific">Thiothrix nivea (strain ATCC 35100 / DSM 5205 / JP2)</name>
    <dbReference type="NCBI Taxonomy" id="870187"/>
    <lineage>
        <taxon>Bacteria</taxon>
        <taxon>Pseudomonadati</taxon>
        <taxon>Pseudomonadota</taxon>
        <taxon>Gammaproteobacteria</taxon>
        <taxon>Thiotrichales</taxon>
        <taxon>Thiotrichaceae</taxon>
        <taxon>Thiothrix</taxon>
    </lineage>
</organism>
<reference evidence="4" key="1">
    <citation type="journal article" date="2011" name="Stand. Genomic Sci.">
        <title>Genome sequence of the filamentous, gliding Thiothrix nivea neotype strain (JP2(T)).</title>
        <authorList>
            <person name="Lapidus A."/>
            <person name="Nolan M."/>
            <person name="Lucas S."/>
            <person name="Glavina Del Rio T."/>
            <person name="Tice H."/>
            <person name="Cheng J.F."/>
            <person name="Tapia R."/>
            <person name="Han C."/>
            <person name="Goodwin L."/>
            <person name="Pitluck S."/>
            <person name="Liolios K."/>
            <person name="Pagani I."/>
            <person name="Ivanova N."/>
            <person name="Huntemann M."/>
            <person name="Mavromatis K."/>
            <person name="Mikhailova N."/>
            <person name="Pati A."/>
            <person name="Chen A."/>
            <person name="Palaniappan K."/>
            <person name="Land M."/>
            <person name="Brambilla E.M."/>
            <person name="Rohde M."/>
            <person name="Abt B."/>
            <person name="Verbarg S."/>
            <person name="Goker M."/>
            <person name="Bristow J."/>
            <person name="Eisen J.A."/>
            <person name="Markowitz V."/>
            <person name="Hugenholtz P."/>
            <person name="Kyrpides N.C."/>
            <person name="Klenk H.P."/>
            <person name="Woyke T."/>
        </authorList>
    </citation>
    <scope>NUCLEOTIDE SEQUENCE [LARGE SCALE GENOMIC DNA]</scope>
    <source>
        <strain evidence="4">ATCC 35100 / DSM 5205 / JP2</strain>
    </source>
</reference>
<keyword evidence="1" id="KW-0175">Coiled coil</keyword>
<proteinExistence type="predicted"/>